<name>A0AAV6I675_9ERIC</name>
<dbReference type="GO" id="GO:0006145">
    <property type="term" value="P:purine nucleobase catabolic process"/>
    <property type="evidence" value="ECO:0007669"/>
    <property type="project" value="TreeGrafter"/>
</dbReference>
<organism evidence="1 2">
    <name type="scientific">Rhododendron griersonianum</name>
    <dbReference type="NCBI Taxonomy" id="479676"/>
    <lineage>
        <taxon>Eukaryota</taxon>
        <taxon>Viridiplantae</taxon>
        <taxon>Streptophyta</taxon>
        <taxon>Embryophyta</taxon>
        <taxon>Tracheophyta</taxon>
        <taxon>Spermatophyta</taxon>
        <taxon>Magnoliopsida</taxon>
        <taxon>eudicotyledons</taxon>
        <taxon>Gunneridae</taxon>
        <taxon>Pentapetalae</taxon>
        <taxon>asterids</taxon>
        <taxon>Ericales</taxon>
        <taxon>Ericaceae</taxon>
        <taxon>Ericoideae</taxon>
        <taxon>Rhodoreae</taxon>
        <taxon>Rhododendron</taxon>
    </lineage>
</organism>
<comment type="caution">
    <text evidence="1">The sequence shown here is derived from an EMBL/GenBank/DDBJ whole genome shotgun (WGS) entry which is preliminary data.</text>
</comment>
<dbReference type="GO" id="GO:0005737">
    <property type="term" value="C:cytoplasm"/>
    <property type="evidence" value="ECO:0007669"/>
    <property type="project" value="TreeGrafter"/>
</dbReference>
<dbReference type="EMBL" id="JACTNZ010000011">
    <property type="protein sequence ID" value="KAG5524028.1"/>
    <property type="molecule type" value="Genomic_DNA"/>
</dbReference>
<sequence>MEDFKFTFARAKDVTFMAGMLIWMIPGEKSGKDFLQALGQLLLVCGLTTLVDMPLNSFPSTVSKKTFELKAAEKRIHVDVGFWGGLVPKNAFNRCALDGLLKASVLGLKAREFALFSLFYFLNLLLFVERRCVCVWDMMNYHQCIPFSFMCPSGINDFPMTNAGHIKVCLNFFLEF</sequence>
<accession>A0AAV6I675</accession>
<dbReference type="Proteomes" id="UP000823749">
    <property type="component" value="Chromosome 11"/>
</dbReference>
<evidence type="ECO:0000313" key="2">
    <source>
        <dbReference type="Proteomes" id="UP000823749"/>
    </source>
</evidence>
<dbReference type="GO" id="GO:0004038">
    <property type="term" value="F:allantoinase activity"/>
    <property type="evidence" value="ECO:0007669"/>
    <property type="project" value="TreeGrafter"/>
</dbReference>
<dbReference type="SUPFAM" id="SSF51556">
    <property type="entry name" value="Metallo-dependent hydrolases"/>
    <property type="match status" value="1"/>
</dbReference>
<reference evidence="1" key="1">
    <citation type="submission" date="2020-08" db="EMBL/GenBank/DDBJ databases">
        <title>Plant Genome Project.</title>
        <authorList>
            <person name="Zhang R.-G."/>
        </authorList>
    </citation>
    <scope>NUCLEOTIDE SEQUENCE</scope>
    <source>
        <strain evidence="1">WSP0</strain>
        <tissue evidence="1">Leaf</tissue>
    </source>
</reference>
<dbReference type="InterPro" id="IPR050138">
    <property type="entry name" value="DHOase/Allantoinase_Hydrolase"/>
</dbReference>
<dbReference type="InterPro" id="IPR032466">
    <property type="entry name" value="Metal_Hydrolase"/>
</dbReference>
<dbReference type="AlphaFoldDB" id="A0AAV6I675"/>
<gene>
    <name evidence="1" type="ORF">RHGRI_030886</name>
</gene>
<dbReference type="PANTHER" id="PTHR43668:SF2">
    <property type="entry name" value="ALLANTOINASE"/>
    <property type="match status" value="1"/>
</dbReference>
<keyword evidence="2" id="KW-1185">Reference proteome</keyword>
<protein>
    <submittedName>
        <fullName evidence="1">Uncharacterized protein</fullName>
    </submittedName>
</protein>
<dbReference type="Gene3D" id="3.20.20.140">
    <property type="entry name" value="Metal-dependent hydrolases"/>
    <property type="match status" value="1"/>
</dbReference>
<dbReference type="PANTHER" id="PTHR43668">
    <property type="entry name" value="ALLANTOINASE"/>
    <property type="match status" value="1"/>
</dbReference>
<evidence type="ECO:0000313" key="1">
    <source>
        <dbReference type="EMBL" id="KAG5524028.1"/>
    </source>
</evidence>
<proteinExistence type="predicted"/>